<evidence type="ECO:0000313" key="9">
    <source>
        <dbReference type="EMBL" id="GIJ56653.1"/>
    </source>
</evidence>
<keyword evidence="4 7" id="KW-0812">Transmembrane</keyword>
<evidence type="ECO:0000256" key="6">
    <source>
        <dbReference type="ARBA" id="ARBA00023136"/>
    </source>
</evidence>
<dbReference type="InterPro" id="IPR036259">
    <property type="entry name" value="MFS_trans_sf"/>
</dbReference>
<accession>A0A8J4E0F5</accession>
<comment type="similarity">
    <text evidence="2">Belongs to the major facilitator superfamily. TCR/Tet family.</text>
</comment>
<keyword evidence="10" id="KW-1185">Reference proteome</keyword>
<dbReference type="GO" id="GO:0022857">
    <property type="term" value="F:transmembrane transporter activity"/>
    <property type="evidence" value="ECO:0007669"/>
    <property type="project" value="InterPro"/>
</dbReference>
<feature type="transmembrane region" description="Helical" evidence="7">
    <location>
        <begin position="97"/>
        <end position="114"/>
    </location>
</feature>
<evidence type="ECO:0000256" key="2">
    <source>
        <dbReference type="ARBA" id="ARBA00007520"/>
    </source>
</evidence>
<sequence length="404" mass="41763">MLIVLTMLTTAGMTVVLPVLPFVVLRYVPDQGSLALWVGILEGVNGLCAFLVAPFLGALSDRVGRRPIIILAAFGAALGYLLFGIGGAIWVLLLGRIIQGITAGDLPALFAYLADITPPDQRARRFGLLGALSGIGTMIGPAVGGLLAAVNVDFPVFVTAGIAATIGVVSFFLLPESLPAERRARAVKLDDLHPVRVLTGAFARTELRALLIGIILVTVPFSFFVNNFSVLALDSIGWTATKIGLLTAFVGIIDIVIQGALLGFLLRRLGERGVLIAGIVTQATGILALAVVASLLAQPWLFIVGTLVLAAGQGAAQATMDGVASNAVGPDEQGWLAGAIQSITSGIGVVAPLLAGLLYSSVAHSAPYWLGFAMMAAAALLLARARFASPSTTTEPVPLELSRS</sequence>
<dbReference type="InterPro" id="IPR001958">
    <property type="entry name" value="Tet-R_TetA/multi-R_MdtG-like"/>
</dbReference>
<dbReference type="PANTHER" id="PTHR23504:SF15">
    <property type="entry name" value="MAJOR FACILITATOR SUPERFAMILY (MFS) PROFILE DOMAIN-CONTAINING PROTEIN"/>
    <property type="match status" value="1"/>
</dbReference>
<comment type="subcellular location">
    <subcellularLocation>
        <location evidence="1">Cell membrane</location>
        <topology evidence="1">Multi-pass membrane protein</topology>
    </subcellularLocation>
</comment>
<dbReference type="AlphaFoldDB" id="A0A8J4E0F5"/>
<feature type="transmembrane region" description="Helical" evidence="7">
    <location>
        <begin position="366"/>
        <end position="383"/>
    </location>
</feature>
<evidence type="ECO:0000313" key="10">
    <source>
        <dbReference type="Proteomes" id="UP000612585"/>
    </source>
</evidence>
<feature type="transmembrane region" description="Helical" evidence="7">
    <location>
        <begin position="126"/>
        <end position="148"/>
    </location>
</feature>
<protein>
    <submittedName>
        <fullName evidence="9">Tetracycline resistance MFS efflux pump</fullName>
    </submittedName>
</protein>
<dbReference type="EMBL" id="BOPG01000025">
    <property type="protein sequence ID" value="GIJ56653.1"/>
    <property type="molecule type" value="Genomic_DNA"/>
</dbReference>
<feature type="transmembrane region" description="Helical" evidence="7">
    <location>
        <begin position="34"/>
        <end position="56"/>
    </location>
</feature>
<organism evidence="9 10">
    <name type="scientific">Virgisporangium aurantiacum</name>
    <dbReference type="NCBI Taxonomy" id="175570"/>
    <lineage>
        <taxon>Bacteria</taxon>
        <taxon>Bacillati</taxon>
        <taxon>Actinomycetota</taxon>
        <taxon>Actinomycetes</taxon>
        <taxon>Micromonosporales</taxon>
        <taxon>Micromonosporaceae</taxon>
        <taxon>Virgisporangium</taxon>
    </lineage>
</organism>
<evidence type="ECO:0000256" key="4">
    <source>
        <dbReference type="ARBA" id="ARBA00022692"/>
    </source>
</evidence>
<dbReference type="InterPro" id="IPR020846">
    <property type="entry name" value="MFS_dom"/>
</dbReference>
<dbReference type="GO" id="GO:0005886">
    <property type="term" value="C:plasma membrane"/>
    <property type="evidence" value="ECO:0007669"/>
    <property type="project" value="UniProtKB-SubCell"/>
</dbReference>
<dbReference type="InterPro" id="IPR011701">
    <property type="entry name" value="MFS"/>
</dbReference>
<dbReference type="SUPFAM" id="SSF103473">
    <property type="entry name" value="MFS general substrate transporter"/>
    <property type="match status" value="1"/>
</dbReference>
<dbReference type="InterPro" id="IPR005829">
    <property type="entry name" value="Sugar_transporter_CS"/>
</dbReference>
<comment type="caution">
    <text evidence="9">The sequence shown here is derived from an EMBL/GenBank/DDBJ whole genome shotgun (WGS) entry which is preliminary data.</text>
</comment>
<dbReference type="PANTHER" id="PTHR23504">
    <property type="entry name" value="MAJOR FACILITATOR SUPERFAMILY DOMAIN-CONTAINING PROTEIN 10"/>
    <property type="match status" value="1"/>
</dbReference>
<feature type="transmembrane region" description="Helical" evidence="7">
    <location>
        <begin position="68"/>
        <end position="91"/>
    </location>
</feature>
<keyword evidence="5 7" id="KW-1133">Transmembrane helix</keyword>
<dbReference type="PRINTS" id="PR01035">
    <property type="entry name" value="TCRTETA"/>
</dbReference>
<feature type="domain" description="Major facilitator superfamily (MFS) profile" evidence="8">
    <location>
        <begin position="1"/>
        <end position="394"/>
    </location>
</feature>
<evidence type="ECO:0000256" key="5">
    <source>
        <dbReference type="ARBA" id="ARBA00022989"/>
    </source>
</evidence>
<feature type="transmembrane region" description="Helical" evidence="7">
    <location>
        <begin position="243"/>
        <end position="266"/>
    </location>
</feature>
<feature type="transmembrane region" description="Helical" evidence="7">
    <location>
        <begin position="335"/>
        <end position="360"/>
    </location>
</feature>
<keyword evidence="6 7" id="KW-0472">Membrane</keyword>
<dbReference type="Gene3D" id="1.20.1250.20">
    <property type="entry name" value="MFS general substrate transporter like domains"/>
    <property type="match status" value="1"/>
</dbReference>
<name>A0A8J4E0F5_9ACTN</name>
<feature type="transmembrane region" description="Helical" evidence="7">
    <location>
        <begin position="209"/>
        <end position="231"/>
    </location>
</feature>
<evidence type="ECO:0000256" key="7">
    <source>
        <dbReference type="SAM" id="Phobius"/>
    </source>
</evidence>
<evidence type="ECO:0000256" key="1">
    <source>
        <dbReference type="ARBA" id="ARBA00004651"/>
    </source>
</evidence>
<dbReference type="PROSITE" id="PS00216">
    <property type="entry name" value="SUGAR_TRANSPORT_1"/>
    <property type="match status" value="1"/>
</dbReference>
<reference evidence="9" key="1">
    <citation type="submission" date="2021-01" db="EMBL/GenBank/DDBJ databases">
        <title>Whole genome shotgun sequence of Virgisporangium aurantiacum NBRC 16421.</title>
        <authorList>
            <person name="Komaki H."/>
            <person name="Tamura T."/>
        </authorList>
    </citation>
    <scope>NUCLEOTIDE SEQUENCE</scope>
    <source>
        <strain evidence="9">NBRC 16421</strain>
    </source>
</reference>
<feature type="transmembrane region" description="Helical" evidence="7">
    <location>
        <begin position="273"/>
        <end position="294"/>
    </location>
</feature>
<dbReference type="Pfam" id="PF07690">
    <property type="entry name" value="MFS_1"/>
    <property type="match status" value="1"/>
</dbReference>
<dbReference type="Proteomes" id="UP000612585">
    <property type="component" value="Unassembled WGS sequence"/>
</dbReference>
<keyword evidence="3" id="KW-0813">Transport</keyword>
<dbReference type="PROSITE" id="PS50850">
    <property type="entry name" value="MFS"/>
    <property type="match status" value="1"/>
</dbReference>
<evidence type="ECO:0000259" key="8">
    <source>
        <dbReference type="PROSITE" id="PS50850"/>
    </source>
</evidence>
<gene>
    <name evidence="9" type="ORF">Vau01_041690</name>
</gene>
<evidence type="ECO:0000256" key="3">
    <source>
        <dbReference type="ARBA" id="ARBA00022448"/>
    </source>
</evidence>
<proteinExistence type="inferred from homology"/>
<feature type="transmembrane region" description="Helical" evidence="7">
    <location>
        <begin position="154"/>
        <end position="174"/>
    </location>
</feature>